<keyword evidence="6" id="KW-0378">Hydrolase</keyword>
<keyword evidence="11" id="KW-0472">Membrane</keyword>
<dbReference type="SUPFAM" id="SSF53187">
    <property type="entry name" value="Zn-dependent exopeptidases"/>
    <property type="match status" value="1"/>
</dbReference>
<dbReference type="Gene3D" id="3.50.30.30">
    <property type="match status" value="1"/>
</dbReference>
<evidence type="ECO:0000256" key="14">
    <source>
        <dbReference type="ARBA" id="ARBA00060399"/>
    </source>
</evidence>
<dbReference type="PANTHER" id="PTHR10404">
    <property type="entry name" value="N-ACETYLATED-ALPHA-LINKED ACIDIC DIPEPTIDASE"/>
    <property type="match status" value="1"/>
</dbReference>
<comment type="subcellular location">
    <subcellularLocation>
        <location evidence="14">Endomembrane system</location>
        <topology evidence="14">Single-pass type II membrane protein</topology>
    </subcellularLocation>
</comment>
<protein>
    <recommendedName>
        <fullName evidence="15">glutamate carboxypeptidase II</fullName>
        <ecNumber evidence="15">3.4.17.21</ecNumber>
    </recommendedName>
</protein>
<keyword evidence="3" id="KW-0645">Protease</keyword>
<dbReference type="Pfam" id="PF04253">
    <property type="entry name" value="TFR_dimer"/>
    <property type="match status" value="1"/>
</dbReference>
<keyword evidence="20" id="KW-0121">Carboxypeptidase</keyword>
<feature type="domain" description="Transferrin receptor-like dimerisation" evidence="18">
    <location>
        <begin position="581"/>
        <end position="706"/>
    </location>
</feature>
<dbReference type="CDD" id="cd02121">
    <property type="entry name" value="PA_GCPII_like"/>
    <property type="match status" value="1"/>
</dbReference>
<evidence type="ECO:0000256" key="4">
    <source>
        <dbReference type="ARBA" id="ARBA00022692"/>
    </source>
</evidence>
<comment type="catalytic activity">
    <reaction evidence="13">
        <text>Release of an unsubstituted, C-terminal glutamyl residue, typically from Ac-Asp-Glu or folylpoly-gamma-glutamates.</text>
        <dbReference type="EC" id="3.4.17.21"/>
    </reaction>
</comment>
<sequence>MKPYRNPTASAASTPLLLLCFFALYLLTTISPALLTTTSPSPYHSLFLSLSSNSSSSSHLRRLTRLPHISSSEANSLAASYVLSSFPFPSHSTSYSVLLSFPLHRSLSLLSPSSPPVHFSLTQIPSPSDPSSSVASLAVPTFHAYAHSGVVAAPLTYAYYGRVEDFDTLQSLGINVTGTVVLARYGMIFRGDIVKNAQDAGAAAVLVYSDYEDYAKGDTFPAGQWLPETGVQVGSTLRAQGDPTTPDWSCRAGEEECERVDKEEIVRKGFMPGVPSLPISGKDGEELHKAMGGQVAPDNWQGREGTPVYHLGPGPGVVNLTYMGNETLRTIQNVFAVIEGKEEPDRYVLLGNHRDAWTFGAVDPNSGTAALLELAERLSKLQKKGWRPRRTIILCNWDAEEYGLIGSTEWVEENREILTSRAVAYLNVDSAVHGPGFQASATPQLDSLLIEASKMVKDPDNPSQTIYDSWISSSDSGSVGRLGGAGSDHAAFVQHIGVPSVDMSFGHGFPVYHSIFDDYLWMEKFGDPMFQRHVAAASIWGLVALRLADDEILPFDYISYASELKRGAKTIEEEAAGNSVRFSPLYKSIEEFRTAATKINDDKKALERKLWGVALSKDQSKLRELNDRLMMAERAFIDGQGLSGREWHKHLVYGTSKTDDYGSKSYPGINDAIGDAKKSNSSDAWRSVQHEIYRAARAVKQASSVLNGGLT</sequence>
<evidence type="ECO:0000256" key="13">
    <source>
        <dbReference type="ARBA" id="ARBA00052003"/>
    </source>
</evidence>
<gene>
    <name evidence="20" type="ORF">FCM35_KLT21640</name>
</gene>
<dbReference type="Pfam" id="PF04389">
    <property type="entry name" value="Peptidase_M28"/>
    <property type="match status" value="1"/>
</dbReference>
<keyword evidence="8" id="KW-0735">Signal-anchor</keyword>
<evidence type="ECO:0000256" key="11">
    <source>
        <dbReference type="ARBA" id="ARBA00023136"/>
    </source>
</evidence>
<evidence type="ECO:0000256" key="6">
    <source>
        <dbReference type="ARBA" id="ARBA00022801"/>
    </source>
</evidence>
<evidence type="ECO:0000256" key="10">
    <source>
        <dbReference type="ARBA" id="ARBA00023049"/>
    </source>
</evidence>
<dbReference type="Gene3D" id="1.20.930.40">
    <property type="entry name" value="Transferrin receptor-like, dimerisation domain"/>
    <property type="match status" value="1"/>
</dbReference>
<keyword evidence="9" id="KW-1133">Transmembrane helix</keyword>
<dbReference type="InterPro" id="IPR039373">
    <property type="entry name" value="Peptidase_M28B"/>
</dbReference>
<dbReference type="GO" id="GO:0006508">
    <property type="term" value="P:proteolysis"/>
    <property type="evidence" value="ECO:0007669"/>
    <property type="project" value="UniProtKB-KW"/>
</dbReference>
<evidence type="ECO:0000313" key="20">
    <source>
        <dbReference type="EMBL" id="KAF3335036.1"/>
    </source>
</evidence>
<name>A0A833VDM1_9POAL</name>
<dbReference type="EC" id="3.4.17.21" evidence="15"/>
<dbReference type="AlphaFoldDB" id="A0A833VDM1"/>
<dbReference type="GO" id="GO:0050793">
    <property type="term" value="P:regulation of developmental process"/>
    <property type="evidence" value="ECO:0007669"/>
    <property type="project" value="UniProtKB-ARBA"/>
</dbReference>
<comment type="caution">
    <text evidence="20">The sequence shown here is derived from an EMBL/GenBank/DDBJ whole genome shotgun (WGS) entry which is preliminary data.</text>
</comment>
<evidence type="ECO:0000256" key="3">
    <source>
        <dbReference type="ARBA" id="ARBA00022670"/>
    </source>
</evidence>
<dbReference type="FunFam" id="1.20.930.40:FF:000001">
    <property type="entry name" value="N-acetylated-alpha-linked acidic dipeptidase 2"/>
    <property type="match status" value="1"/>
</dbReference>
<evidence type="ECO:0000313" key="21">
    <source>
        <dbReference type="Proteomes" id="UP000623129"/>
    </source>
</evidence>
<dbReference type="InterPro" id="IPR036757">
    <property type="entry name" value="TFR-like_dimer_dom_sf"/>
</dbReference>
<dbReference type="Pfam" id="PF02225">
    <property type="entry name" value="PA"/>
    <property type="match status" value="1"/>
</dbReference>
<evidence type="ECO:0000256" key="16">
    <source>
        <dbReference type="SAM" id="Coils"/>
    </source>
</evidence>
<dbReference type="FunFam" id="3.40.630.10:FF:000164">
    <property type="entry name" value="Os01g0740650 protein"/>
    <property type="match status" value="1"/>
</dbReference>
<dbReference type="InterPro" id="IPR003137">
    <property type="entry name" value="PA_domain"/>
</dbReference>
<dbReference type="GO" id="GO:0004181">
    <property type="term" value="F:metallocarboxypeptidase activity"/>
    <property type="evidence" value="ECO:0007669"/>
    <property type="project" value="UniProtKB-EC"/>
</dbReference>
<dbReference type="InterPro" id="IPR046450">
    <property type="entry name" value="PA_dom_sf"/>
</dbReference>
<accession>A0A833VDM1</accession>
<dbReference type="SUPFAM" id="SSF52025">
    <property type="entry name" value="PA domain"/>
    <property type="match status" value="1"/>
</dbReference>
<evidence type="ECO:0000259" key="17">
    <source>
        <dbReference type="Pfam" id="PF02225"/>
    </source>
</evidence>
<proteinExistence type="inferred from homology"/>
<keyword evidence="7" id="KW-0862">Zinc</keyword>
<dbReference type="OrthoDB" id="5841748at2759"/>
<dbReference type="Proteomes" id="UP000623129">
    <property type="component" value="Unassembled WGS sequence"/>
</dbReference>
<reference evidence="20" key="1">
    <citation type="submission" date="2020-01" db="EMBL/GenBank/DDBJ databases">
        <title>Genome sequence of Kobresia littledalei, the first chromosome-level genome in the family Cyperaceae.</title>
        <authorList>
            <person name="Qu G."/>
        </authorList>
    </citation>
    <scope>NUCLEOTIDE SEQUENCE</scope>
    <source>
        <strain evidence="20">C.B.Clarke</strain>
        <tissue evidence="20">Leaf</tissue>
    </source>
</reference>
<evidence type="ECO:0000256" key="12">
    <source>
        <dbReference type="ARBA" id="ARBA00023180"/>
    </source>
</evidence>
<keyword evidence="12" id="KW-0325">Glycoprotein</keyword>
<evidence type="ECO:0000259" key="18">
    <source>
        <dbReference type="Pfam" id="PF04253"/>
    </source>
</evidence>
<keyword evidence="10" id="KW-0482">Metalloprotease</keyword>
<feature type="domain" description="PA" evidence="17">
    <location>
        <begin position="152"/>
        <end position="232"/>
    </location>
</feature>
<comment type="cofactor">
    <cofactor evidence="1">
        <name>Zn(2+)</name>
        <dbReference type="ChEBI" id="CHEBI:29105"/>
    </cofactor>
</comment>
<dbReference type="GO" id="GO:0012505">
    <property type="term" value="C:endomembrane system"/>
    <property type="evidence" value="ECO:0007669"/>
    <property type="project" value="UniProtKB-SubCell"/>
</dbReference>
<evidence type="ECO:0000256" key="2">
    <source>
        <dbReference type="ARBA" id="ARBA00005634"/>
    </source>
</evidence>
<dbReference type="Gene3D" id="3.40.630.10">
    <property type="entry name" value="Zn peptidases"/>
    <property type="match status" value="1"/>
</dbReference>
<dbReference type="CDD" id="cd08022">
    <property type="entry name" value="M28_PSMA_like"/>
    <property type="match status" value="1"/>
</dbReference>
<dbReference type="PANTHER" id="PTHR10404:SF46">
    <property type="entry name" value="VACUOLAR PROTEIN SORTING-ASSOCIATED PROTEIN 70"/>
    <property type="match status" value="1"/>
</dbReference>
<organism evidence="20 21">
    <name type="scientific">Carex littledalei</name>
    <dbReference type="NCBI Taxonomy" id="544730"/>
    <lineage>
        <taxon>Eukaryota</taxon>
        <taxon>Viridiplantae</taxon>
        <taxon>Streptophyta</taxon>
        <taxon>Embryophyta</taxon>
        <taxon>Tracheophyta</taxon>
        <taxon>Spermatophyta</taxon>
        <taxon>Magnoliopsida</taxon>
        <taxon>Liliopsida</taxon>
        <taxon>Poales</taxon>
        <taxon>Cyperaceae</taxon>
        <taxon>Cyperoideae</taxon>
        <taxon>Cariceae</taxon>
        <taxon>Carex</taxon>
        <taxon>Carex subgen. Euthyceras</taxon>
    </lineage>
</organism>
<evidence type="ECO:0000256" key="9">
    <source>
        <dbReference type="ARBA" id="ARBA00022989"/>
    </source>
</evidence>
<dbReference type="EMBL" id="SWLB01000009">
    <property type="protein sequence ID" value="KAF3335036.1"/>
    <property type="molecule type" value="Genomic_DNA"/>
</dbReference>
<keyword evidence="16" id="KW-0175">Coiled coil</keyword>
<dbReference type="GO" id="GO:0010073">
    <property type="term" value="P:meristem maintenance"/>
    <property type="evidence" value="ECO:0007669"/>
    <property type="project" value="UniProtKB-ARBA"/>
</dbReference>
<evidence type="ECO:0000259" key="19">
    <source>
        <dbReference type="Pfam" id="PF04389"/>
    </source>
</evidence>
<evidence type="ECO:0000256" key="7">
    <source>
        <dbReference type="ARBA" id="ARBA00022833"/>
    </source>
</evidence>
<dbReference type="GO" id="GO:0046872">
    <property type="term" value="F:metal ion binding"/>
    <property type="evidence" value="ECO:0007669"/>
    <property type="project" value="UniProtKB-KW"/>
</dbReference>
<keyword evidence="4" id="KW-0812">Transmembrane</keyword>
<keyword evidence="5" id="KW-0479">Metal-binding</keyword>
<feature type="coiled-coil region" evidence="16">
    <location>
        <begin position="589"/>
        <end position="635"/>
    </location>
</feature>
<dbReference type="SUPFAM" id="SSF47672">
    <property type="entry name" value="Transferrin receptor-like dimerisation domain"/>
    <property type="match status" value="1"/>
</dbReference>
<evidence type="ECO:0000256" key="8">
    <source>
        <dbReference type="ARBA" id="ARBA00022968"/>
    </source>
</evidence>
<keyword evidence="21" id="KW-1185">Reference proteome</keyword>
<feature type="domain" description="Peptidase M28" evidence="19">
    <location>
        <begin position="333"/>
        <end position="519"/>
    </location>
</feature>
<evidence type="ECO:0000256" key="1">
    <source>
        <dbReference type="ARBA" id="ARBA00001947"/>
    </source>
</evidence>
<evidence type="ECO:0000256" key="5">
    <source>
        <dbReference type="ARBA" id="ARBA00022723"/>
    </source>
</evidence>
<dbReference type="InterPro" id="IPR007365">
    <property type="entry name" value="TFR-like_dimer_dom"/>
</dbReference>
<dbReference type="InterPro" id="IPR007484">
    <property type="entry name" value="Peptidase_M28"/>
</dbReference>
<comment type="similarity">
    <text evidence="2">Belongs to the peptidase M28 family. M28B subfamily.</text>
</comment>
<evidence type="ECO:0000256" key="15">
    <source>
        <dbReference type="ARBA" id="ARBA00066561"/>
    </source>
</evidence>